<comment type="caution">
    <text evidence="2">The sequence shown here is derived from an EMBL/GenBank/DDBJ whole genome shotgun (WGS) entry which is preliminary data.</text>
</comment>
<organism evidence="2 3">
    <name type="scientific">Corynebacterium guangdongense</name>
    <dbReference type="NCBI Taxonomy" id="1783348"/>
    <lineage>
        <taxon>Bacteria</taxon>
        <taxon>Bacillati</taxon>
        <taxon>Actinomycetota</taxon>
        <taxon>Actinomycetes</taxon>
        <taxon>Mycobacteriales</taxon>
        <taxon>Corynebacteriaceae</taxon>
        <taxon>Corynebacterium</taxon>
    </lineage>
</organism>
<gene>
    <name evidence="2" type="ORF">J2S39_002121</name>
</gene>
<dbReference type="EMBL" id="JAVDXZ010000001">
    <property type="protein sequence ID" value="MDR7330445.1"/>
    <property type="molecule type" value="Genomic_DNA"/>
</dbReference>
<keyword evidence="1" id="KW-1133">Transmembrane helix</keyword>
<proteinExistence type="predicted"/>
<name>A0ABU2A025_9CORY</name>
<evidence type="ECO:0000313" key="2">
    <source>
        <dbReference type="EMBL" id="MDR7330445.1"/>
    </source>
</evidence>
<keyword evidence="1" id="KW-0472">Membrane</keyword>
<accession>A0ABU2A025</accession>
<feature type="transmembrane region" description="Helical" evidence="1">
    <location>
        <begin position="12"/>
        <end position="34"/>
    </location>
</feature>
<sequence>MHANPLEGGNMLSSVIDISFEILNYLIMVFNGLFHMAG</sequence>
<keyword evidence="3" id="KW-1185">Reference proteome</keyword>
<dbReference type="Proteomes" id="UP001180840">
    <property type="component" value="Unassembled WGS sequence"/>
</dbReference>
<evidence type="ECO:0000256" key="1">
    <source>
        <dbReference type="SAM" id="Phobius"/>
    </source>
</evidence>
<keyword evidence="1" id="KW-0812">Transmembrane</keyword>
<protein>
    <submittedName>
        <fullName evidence="2">Uncharacterized protein</fullName>
    </submittedName>
</protein>
<reference evidence="2" key="1">
    <citation type="submission" date="2023-07" db="EMBL/GenBank/DDBJ databases">
        <title>Sequencing the genomes of 1000 actinobacteria strains.</title>
        <authorList>
            <person name="Klenk H.-P."/>
        </authorList>
    </citation>
    <scope>NUCLEOTIDE SEQUENCE</scope>
    <source>
        <strain evidence="2">DSM 107476</strain>
    </source>
</reference>
<evidence type="ECO:0000313" key="3">
    <source>
        <dbReference type="Proteomes" id="UP001180840"/>
    </source>
</evidence>